<dbReference type="PANTHER" id="PTHR46173">
    <property type="entry name" value="CCA TRNA NUCLEOTIDYLTRANSFERASE 1, MITOCHONDRIAL"/>
    <property type="match status" value="1"/>
</dbReference>
<dbReference type="SUPFAM" id="SSF81301">
    <property type="entry name" value="Nucleotidyltransferase"/>
    <property type="match status" value="1"/>
</dbReference>
<dbReference type="PANTHER" id="PTHR46173:SF1">
    <property type="entry name" value="CCA TRNA NUCLEOTIDYLTRANSFERASE 1, MITOCHONDRIAL"/>
    <property type="match status" value="1"/>
</dbReference>
<reference evidence="9" key="2">
    <citation type="journal article" date="2021" name="PeerJ">
        <title>Extensive microbial diversity within the chicken gut microbiome revealed by metagenomics and culture.</title>
        <authorList>
            <person name="Gilroy R."/>
            <person name="Ravi A."/>
            <person name="Getino M."/>
            <person name="Pursley I."/>
            <person name="Horton D.L."/>
            <person name="Alikhan N.F."/>
            <person name="Baker D."/>
            <person name="Gharbi K."/>
            <person name="Hall N."/>
            <person name="Watson M."/>
            <person name="Adriaenssens E.M."/>
            <person name="Foster-Nyarko E."/>
            <person name="Jarju S."/>
            <person name="Secka A."/>
            <person name="Antonio M."/>
            <person name="Oren A."/>
            <person name="Chaudhuri R.R."/>
            <person name="La Ragione R."/>
            <person name="Hildebrand F."/>
            <person name="Pallen M.J."/>
        </authorList>
    </citation>
    <scope>NUCLEOTIDE SEQUENCE</scope>
    <source>
        <strain evidence="9">ChiW17-6978</strain>
    </source>
</reference>
<keyword evidence="3" id="KW-0819">tRNA processing</keyword>
<evidence type="ECO:0000256" key="5">
    <source>
        <dbReference type="ARBA" id="ARBA00022723"/>
    </source>
</evidence>
<comment type="similarity">
    <text evidence="7">Belongs to the tRNA nucleotidyltransferase/poly(A) polymerase family.</text>
</comment>
<dbReference type="InterPro" id="IPR002646">
    <property type="entry name" value="PolA_pol_head_dom"/>
</dbReference>
<reference evidence="9" key="1">
    <citation type="submission" date="2020-10" db="EMBL/GenBank/DDBJ databases">
        <authorList>
            <person name="Gilroy R."/>
        </authorList>
    </citation>
    <scope>NUCLEOTIDE SEQUENCE</scope>
    <source>
        <strain evidence="9">ChiW17-6978</strain>
    </source>
</reference>
<proteinExistence type="inferred from homology"/>
<dbReference type="InterPro" id="IPR043519">
    <property type="entry name" value="NT_sf"/>
</dbReference>
<dbReference type="Proteomes" id="UP000886758">
    <property type="component" value="Unassembled WGS sequence"/>
</dbReference>
<evidence type="ECO:0000256" key="4">
    <source>
        <dbReference type="ARBA" id="ARBA00022695"/>
    </source>
</evidence>
<keyword evidence="2 7" id="KW-0808">Transferase</keyword>
<dbReference type="Pfam" id="PF01743">
    <property type="entry name" value="PolyA_pol"/>
    <property type="match status" value="1"/>
</dbReference>
<evidence type="ECO:0000256" key="6">
    <source>
        <dbReference type="ARBA" id="ARBA00022842"/>
    </source>
</evidence>
<gene>
    <name evidence="9" type="ORF">IAD46_04535</name>
</gene>
<organism evidence="9 10">
    <name type="scientific">Candidatus Pelethenecus faecipullorum</name>
    <dbReference type="NCBI Taxonomy" id="2840900"/>
    <lineage>
        <taxon>Bacteria</taxon>
        <taxon>Bacillati</taxon>
        <taxon>Mycoplasmatota</taxon>
        <taxon>Mollicutes</taxon>
        <taxon>Candidatus Pelethenecus</taxon>
    </lineage>
</organism>
<keyword evidence="6" id="KW-0460">Magnesium</keyword>
<feature type="domain" description="Poly A polymerase head" evidence="8">
    <location>
        <begin position="21"/>
        <end position="139"/>
    </location>
</feature>
<evidence type="ECO:0000256" key="1">
    <source>
        <dbReference type="ARBA" id="ARBA00001946"/>
    </source>
</evidence>
<evidence type="ECO:0000256" key="3">
    <source>
        <dbReference type="ARBA" id="ARBA00022694"/>
    </source>
</evidence>
<dbReference type="AlphaFoldDB" id="A0A9D1GR74"/>
<keyword evidence="5" id="KW-0479">Metal-binding</keyword>
<dbReference type="GO" id="GO:0046872">
    <property type="term" value="F:metal ion binding"/>
    <property type="evidence" value="ECO:0007669"/>
    <property type="project" value="UniProtKB-KW"/>
</dbReference>
<dbReference type="Gene3D" id="1.10.3090.10">
    <property type="entry name" value="cca-adding enzyme, domain 2"/>
    <property type="match status" value="1"/>
</dbReference>
<dbReference type="GO" id="GO:0008033">
    <property type="term" value="P:tRNA processing"/>
    <property type="evidence" value="ECO:0007669"/>
    <property type="project" value="UniProtKB-KW"/>
</dbReference>
<evidence type="ECO:0000256" key="2">
    <source>
        <dbReference type="ARBA" id="ARBA00022679"/>
    </source>
</evidence>
<sequence>MDKLKKGLRLIEQLHQAGYSAYLVGGAVRDFLLNKEIEDVDIATGANPDEIKQQFEQVDLSFAQYGTSRVFFSEEWFEVTTYRKEIVYSDHRHPKVVLAKTLEEDLKRRDFTINALAMAEEGVIIDRFGGLQDLKDKRIKTIGCAAQRFEEDGLRLLRAAYFASKLDFQWDKEIEKAILKKDFLLSIPKEYIKKMLEKILEQPSRIGLKYVVDCKMLRGFPFYAVVAEECLDYELKKEEMYASFYVRHGFLPCGECLSNREIKIAKKAAILVHARFDSVSLYRSTFDEIVFAAKLMRKSASEIEEIVKRYDRLPIRSSKDIRLDIQTVVPNKRSFVLHAVEEKILKNQLNNNEKEIAHYIKECLL</sequence>
<keyword evidence="7" id="KW-0694">RNA-binding</keyword>
<evidence type="ECO:0000313" key="9">
    <source>
        <dbReference type="EMBL" id="HIT50275.1"/>
    </source>
</evidence>
<dbReference type="GO" id="GO:0016779">
    <property type="term" value="F:nucleotidyltransferase activity"/>
    <property type="evidence" value="ECO:0007669"/>
    <property type="project" value="UniProtKB-KW"/>
</dbReference>
<comment type="cofactor">
    <cofactor evidence="1">
        <name>Mg(2+)</name>
        <dbReference type="ChEBI" id="CHEBI:18420"/>
    </cofactor>
</comment>
<keyword evidence="4" id="KW-0548">Nucleotidyltransferase</keyword>
<dbReference type="Gene3D" id="3.30.460.10">
    <property type="entry name" value="Beta Polymerase, domain 2"/>
    <property type="match status" value="1"/>
</dbReference>
<dbReference type="EMBL" id="DVLF01000141">
    <property type="protein sequence ID" value="HIT50275.1"/>
    <property type="molecule type" value="Genomic_DNA"/>
</dbReference>
<evidence type="ECO:0000313" key="10">
    <source>
        <dbReference type="Proteomes" id="UP000886758"/>
    </source>
</evidence>
<comment type="caution">
    <text evidence="9">The sequence shown here is derived from an EMBL/GenBank/DDBJ whole genome shotgun (WGS) entry which is preliminary data.</text>
</comment>
<dbReference type="GO" id="GO:0000049">
    <property type="term" value="F:tRNA binding"/>
    <property type="evidence" value="ECO:0007669"/>
    <property type="project" value="TreeGrafter"/>
</dbReference>
<protein>
    <recommendedName>
        <fullName evidence="8">Poly A polymerase head domain-containing protein</fullName>
    </recommendedName>
</protein>
<name>A0A9D1GR74_9MOLU</name>
<dbReference type="SUPFAM" id="SSF81891">
    <property type="entry name" value="Poly A polymerase C-terminal region-like"/>
    <property type="match status" value="1"/>
</dbReference>
<accession>A0A9D1GR74</accession>
<dbReference type="InterPro" id="IPR050264">
    <property type="entry name" value="Bact_CCA-adding_enz_type3_sf"/>
</dbReference>
<dbReference type="CDD" id="cd05398">
    <property type="entry name" value="NT_ClassII-CCAase"/>
    <property type="match status" value="1"/>
</dbReference>
<evidence type="ECO:0000256" key="7">
    <source>
        <dbReference type="RuleBase" id="RU003953"/>
    </source>
</evidence>
<evidence type="ECO:0000259" key="8">
    <source>
        <dbReference type="Pfam" id="PF01743"/>
    </source>
</evidence>